<keyword evidence="1" id="KW-0732">Signal</keyword>
<keyword evidence="3" id="KW-1185">Reference proteome</keyword>
<dbReference type="OrthoDB" id="7450905at2"/>
<sequence length="102" mass="10787">MTIRTLTLSSAIAAALVCGPAIAADDAPRSVEVRYHDLDLTSAAGASELDRRLDKAAKSVCQIDQVATGTRIASREARACYKETKERLGDNIAAAVAKKERG</sequence>
<evidence type="ECO:0000313" key="2">
    <source>
        <dbReference type="EMBL" id="MXP40213.1"/>
    </source>
</evidence>
<feature type="signal peptide" evidence="1">
    <location>
        <begin position="1"/>
        <end position="23"/>
    </location>
</feature>
<dbReference type="AlphaFoldDB" id="A0A6I4URL3"/>
<organism evidence="2 3">
    <name type="scientific">Croceibacterium soli</name>
    <dbReference type="NCBI Taxonomy" id="1739690"/>
    <lineage>
        <taxon>Bacteria</taxon>
        <taxon>Pseudomonadati</taxon>
        <taxon>Pseudomonadota</taxon>
        <taxon>Alphaproteobacteria</taxon>
        <taxon>Sphingomonadales</taxon>
        <taxon>Erythrobacteraceae</taxon>
        <taxon>Croceibacterium</taxon>
    </lineage>
</organism>
<evidence type="ECO:0000313" key="3">
    <source>
        <dbReference type="Proteomes" id="UP000469159"/>
    </source>
</evidence>
<dbReference type="EMBL" id="WTYK01000001">
    <property type="protein sequence ID" value="MXP40213.1"/>
    <property type="molecule type" value="Genomic_DNA"/>
</dbReference>
<feature type="chain" id="PRO_5026102021" evidence="1">
    <location>
        <begin position="24"/>
        <end position="102"/>
    </location>
</feature>
<proteinExistence type="predicted"/>
<accession>A0A6I4URL3</accession>
<reference evidence="2 3" key="1">
    <citation type="submission" date="2019-12" db="EMBL/GenBank/DDBJ databases">
        <title>Genomic-based taxomic classification of the family Erythrobacteraceae.</title>
        <authorList>
            <person name="Xu L."/>
        </authorList>
    </citation>
    <scope>NUCLEOTIDE SEQUENCE [LARGE SCALE GENOMIC DNA]</scope>
    <source>
        <strain evidence="2 3">MCCC 1K02066</strain>
    </source>
</reference>
<name>A0A6I4URL3_9SPHN</name>
<dbReference type="Proteomes" id="UP000469159">
    <property type="component" value="Unassembled WGS sequence"/>
</dbReference>
<evidence type="ECO:0000256" key="1">
    <source>
        <dbReference type="SAM" id="SignalP"/>
    </source>
</evidence>
<gene>
    <name evidence="2" type="ORF">GRI75_00965</name>
</gene>
<protein>
    <submittedName>
        <fullName evidence="2">UrcA family protein</fullName>
    </submittedName>
</protein>
<dbReference type="NCBIfam" id="TIGR04433">
    <property type="entry name" value="UrcA_uranyl"/>
    <property type="match status" value="1"/>
</dbReference>
<dbReference type="InterPro" id="IPR030972">
    <property type="entry name" value="UrcA_uranyl"/>
</dbReference>
<dbReference type="RefSeq" id="WP_160745066.1">
    <property type="nucleotide sequence ID" value="NZ_WTYK01000001.1"/>
</dbReference>
<comment type="caution">
    <text evidence="2">The sequence shown here is derived from an EMBL/GenBank/DDBJ whole genome shotgun (WGS) entry which is preliminary data.</text>
</comment>